<evidence type="ECO:0000256" key="1">
    <source>
        <dbReference type="SAM" id="Phobius"/>
    </source>
</evidence>
<dbReference type="Proteomes" id="UP000789595">
    <property type="component" value="Unassembled WGS sequence"/>
</dbReference>
<feature type="transmembrane region" description="Helical" evidence="1">
    <location>
        <begin position="37"/>
        <end position="60"/>
    </location>
</feature>
<accession>A0A8J2WVM5</accession>
<evidence type="ECO:0000313" key="3">
    <source>
        <dbReference type="Proteomes" id="UP000789595"/>
    </source>
</evidence>
<gene>
    <name evidence="2" type="ORF">PECAL_2P04870</name>
</gene>
<dbReference type="EMBL" id="CAKKNE010000002">
    <property type="protein sequence ID" value="CAH0367465.1"/>
    <property type="molecule type" value="Genomic_DNA"/>
</dbReference>
<keyword evidence="1" id="KW-0812">Transmembrane</keyword>
<evidence type="ECO:0000313" key="2">
    <source>
        <dbReference type="EMBL" id="CAH0367465.1"/>
    </source>
</evidence>
<protein>
    <submittedName>
        <fullName evidence="2">Uncharacterized protein</fullName>
    </submittedName>
</protein>
<keyword evidence="3" id="KW-1185">Reference proteome</keyword>
<keyword evidence="1" id="KW-0472">Membrane</keyword>
<comment type="caution">
    <text evidence="2">The sequence shown here is derived from an EMBL/GenBank/DDBJ whole genome shotgun (WGS) entry which is preliminary data.</text>
</comment>
<name>A0A8J2WVM5_9STRA</name>
<keyword evidence="1" id="KW-1133">Transmembrane helix</keyword>
<organism evidence="2 3">
    <name type="scientific">Pelagomonas calceolata</name>
    <dbReference type="NCBI Taxonomy" id="35677"/>
    <lineage>
        <taxon>Eukaryota</taxon>
        <taxon>Sar</taxon>
        <taxon>Stramenopiles</taxon>
        <taxon>Ochrophyta</taxon>
        <taxon>Pelagophyceae</taxon>
        <taxon>Pelagomonadales</taxon>
        <taxon>Pelagomonadaceae</taxon>
        <taxon>Pelagomonas</taxon>
    </lineage>
</organism>
<dbReference type="AlphaFoldDB" id="A0A8J2WVM5"/>
<feature type="transmembrane region" description="Helical" evidence="1">
    <location>
        <begin position="89"/>
        <end position="114"/>
    </location>
</feature>
<sequence>MHSSSIGLALLCGGPAFALRPPPRRIAAKRTYAVNGAVLPTEACVALLYVAPLPPVGTIIGRRWRRIRGAAVDNSPLVAPPRDKNTRRYALLVLAYALRAAAPLSKVFFFFVALRLSDLPRYGAPPDERTPSTPIVRHVVSAGAAAAALTVAVSPKTREVLAALWASARAKEKEWDTYLARWIPPVGQGHVFRACYGLALALTVNFWLTEYFNRNPPSDTSGDPAPET</sequence>
<proteinExistence type="predicted"/>
<reference evidence="2" key="1">
    <citation type="submission" date="2021-11" db="EMBL/GenBank/DDBJ databases">
        <authorList>
            <consortium name="Genoscope - CEA"/>
            <person name="William W."/>
        </authorList>
    </citation>
    <scope>NUCLEOTIDE SEQUENCE</scope>
</reference>